<keyword evidence="2" id="KW-1185">Reference proteome</keyword>
<dbReference type="HOGENOM" id="CLU_2639505_0_0_1"/>
<evidence type="ECO:0000313" key="2">
    <source>
        <dbReference type="Proteomes" id="UP000053989"/>
    </source>
</evidence>
<reference evidence="2" key="2">
    <citation type="submission" date="2015-01" db="EMBL/GenBank/DDBJ databases">
        <title>Evolutionary Origins and Diversification of the Mycorrhizal Mutualists.</title>
        <authorList>
            <consortium name="DOE Joint Genome Institute"/>
            <consortium name="Mycorrhizal Genomics Consortium"/>
            <person name="Kohler A."/>
            <person name="Kuo A."/>
            <person name="Nagy L.G."/>
            <person name="Floudas D."/>
            <person name="Copeland A."/>
            <person name="Barry K.W."/>
            <person name="Cichocki N."/>
            <person name="Veneault-Fourrey C."/>
            <person name="LaButti K."/>
            <person name="Lindquist E.A."/>
            <person name="Lipzen A."/>
            <person name="Lundell T."/>
            <person name="Morin E."/>
            <person name="Murat C."/>
            <person name="Riley R."/>
            <person name="Ohm R."/>
            <person name="Sun H."/>
            <person name="Tunlid A."/>
            <person name="Henrissat B."/>
            <person name="Grigoriev I.V."/>
            <person name="Hibbett D.S."/>
            <person name="Martin F."/>
        </authorList>
    </citation>
    <scope>NUCLEOTIDE SEQUENCE [LARGE SCALE GENOMIC DNA]</scope>
    <source>
        <strain evidence="2">Foug A</strain>
    </source>
</reference>
<organism evidence="1 2">
    <name type="scientific">Scleroderma citrinum Foug A</name>
    <dbReference type="NCBI Taxonomy" id="1036808"/>
    <lineage>
        <taxon>Eukaryota</taxon>
        <taxon>Fungi</taxon>
        <taxon>Dikarya</taxon>
        <taxon>Basidiomycota</taxon>
        <taxon>Agaricomycotina</taxon>
        <taxon>Agaricomycetes</taxon>
        <taxon>Agaricomycetidae</taxon>
        <taxon>Boletales</taxon>
        <taxon>Sclerodermatineae</taxon>
        <taxon>Sclerodermataceae</taxon>
        <taxon>Scleroderma</taxon>
    </lineage>
</organism>
<protein>
    <submittedName>
        <fullName evidence="1">Uncharacterized protein</fullName>
    </submittedName>
</protein>
<dbReference type="EMBL" id="KN822004">
    <property type="protein sequence ID" value="KIM70790.1"/>
    <property type="molecule type" value="Genomic_DNA"/>
</dbReference>
<proteinExistence type="predicted"/>
<reference evidence="1 2" key="1">
    <citation type="submission" date="2014-04" db="EMBL/GenBank/DDBJ databases">
        <authorList>
            <consortium name="DOE Joint Genome Institute"/>
            <person name="Kuo A."/>
            <person name="Kohler A."/>
            <person name="Nagy L.G."/>
            <person name="Floudas D."/>
            <person name="Copeland A."/>
            <person name="Barry K.W."/>
            <person name="Cichocki N."/>
            <person name="Veneault-Fourrey C."/>
            <person name="LaButti K."/>
            <person name="Lindquist E.A."/>
            <person name="Lipzen A."/>
            <person name="Lundell T."/>
            <person name="Morin E."/>
            <person name="Murat C."/>
            <person name="Sun H."/>
            <person name="Tunlid A."/>
            <person name="Henrissat B."/>
            <person name="Grigoriev I.V."/>
            <person name="Hibbett D.S."/>
            <person name="Martin F."/>
            <person name="Nordberg H.P."/>
            <person name="Cantor M.N."/>
            <person name="Hua S.X."/>
        </authorList>
    </citation>
    <scope>NUCLEOTIDE SEQUENCE [LARGE SCALE GENOMIC DNA]</scope>
    <source>
        <strain evidence="1 2">Foug A</strain>
    </source>
</reference>
<accession>A0A0C3EDP5</accession>
<dbReference type="InParanoid" id="A0A0C3EDP5"/>
<name>A0A0C3EDP5_9AGAM</name>
<evidence type="ECO:0000313" key="1">
    <source>
        <dbReference type="EMBL" id="KIM70790.1"/>
    </source>
</evidence>
<gene>
    <name evidence="1" type="ORF">SCLCIDRAFT_1206942</name>
</gene>
<dbReference type="AlphaFoldDB" id="A0A0C3EDP5"/>
<sequence length="77" mass="8607">MSLIAGTTKRMMLHGMTCHVPYKRVCVAGTRTGWRSRDTGEHFTSPFSERRHSQGPSTCFFGTKTYSHSEISALALL</sequence>
<dbReference type="Proteomes" id="UP000053989">
    <property type="component" value="Unassembled WGS sequence"/>
</dbReference>